<protein>
    <recommendedName>
        <fullName evidence="2">DUF551 domain-containing protein</fullName>
    </recommendedName>
</protein>
<feature type="region of interest" description="Disordered" evidence="1">
    <location>
        <begin position="1"/>
        <end position="36"/>
    </location>
</feature>
<dbReference type="EMBL" id="CP013344">
    <property type="protein sequence ID" value="AMU89869.1"/>
    <property type="molecule type" value="Genomic_DNA"/>
</dbReference>
<evidence type="ECO:0000259" key="2">
    <source>
        <dbReference type="Pfam" id="PF04448"/>
    </source>
</evidence>
<dbReference type="KEGG" id="smaz:LH19_07260"/>
<evidence type="ECO:0000313" key="3">
    <source>
        <dbReference type="EMBL" id="AMU89869.1"/>
    </source>
</evidence>
<dbReference type="Pfam" id="PF04448">
    <property type="entry name" value="DUF551"/>
    <property type="match status" value="1"/>
</dbReference>
<accession>A0AAC9AVC1</accession>
<organism evidence="3 4">
    <name type="scientific">Sphingopyxis macrogoltabida</name>
    <name type="common">Sphingomonas macrogoltabidus</name>
    <dbReference type="NCBI Taxonomy" id="33050"/>
    <lineage>
        <taxon>Bacteria</taxon>
        <taxon>Pseudomonadati</taxon>
        <taxon>Pseudomonadota</taxon>
        <taxon>Alphaproteobacteria</taxon>
        <taxon>Sphingomonadales</taxon>
        <taxon>Sphingomonadaceae</taxon>
        <taxon>Sphingopyxis</taxon>
    </lineage>
</organism>
<gene>
    <name evidence="3" type="ORF">ATM17_12570</name>
</gene>
<sequence length="107" mass="11981">MRVRVMTSPNSDTRLDGWQDISTAPKDGTEFQARIPGNGEDNVIAWVDDLIDSNGDYCGGWAFTRDQEPPDCWTDGYCWAVNEDGDQSVQPTHWMPLPPPPVSEEKP</sequence>
<feature type="domain" description="DUF551" evidence="2">
    <location>
        <begin position="61"/>
        <end position="101"/>
    </location>
</feature>
<dbReference type="Proteomes" id="UP000076088">
    <property type="component" value="Chromosome"/>
</dbReference>
<feature type="region of interest" description="Disordered" evidence="1">
    <location>
        <begin position="88"/>
        <end position="107"/>
    </location>
</feature>
<evidence type="ECO:0000256" key="1">
    <source>
        <dbReference type="SAM" id="MobiDB-lite"/>
    </source>
</evidence>
<dbReference type="AlphaFoldDB" id="A0AAC9AVC1"/>
<keyword evidence="4" id="KW-1185">Reference proteome</keyword>
<feature type="compositionally biased region" description="Pro residues" evidence="1">
    <location>
        <begin position="96"/>
        <end position="107"/>
    </location>
</feature>
<name>A0AAC9AVC1_SPHMC</name>
<evidence type="ECO:0000313" key="4">
    <source>
        <dbReference type="Proteomes" id="UP000076088"/>
    </source>
</evidence>
<dbReference type="RefSeq" id="WP_054726378.1">
    <property type="nucleotide sequence ID" value="NZ_CP009429.1"/>
</dbReference>
<reference evidence="3 4" key="2">
    <citation type="journal article" date="2016" name="Genome Announc.">
        <title>Complete Genome Sequence of Sphingopyxis macrogoltabida Strain 203N (NBRC 111659), a Polyethylene Glycol Degrader.</title>
        <authorList>
            <person name="Ohtsubo Y."/>
            <person name="Nonoyama S."/>
            <person name="Nagata Y."/>
            <person name="Numata M."/>
            <person name="Tsuchikane K."/>
            <person name="Hosoyama A."/>
            <person name="Yamazoe A."/>
            <person name="Tsuda M."/>
            <person name="Fujita N."/>
            <person name="Kawai F."/>
        </authorList>
    </citation>
    <scope>NUCLEOTIDE SEQUENCE [LARGE SCALE GENOMIC DNA]</scope>
    <source>
        <strain evidence="3 4">203N</strain>
    </source>
</reference>
<reference evidence="4" key="1">
    <citation type="submission" date="2015-11" db="EMBL/GenBank/DDBJ databases">
        <title>Complete genome sequence of a polyethylene-glycol degrader Sphingopyxis macrogoltabida 203N (NBRC 111659).</title>
        <authorList>
            <person name="Yoshiyuki O."/>
            <person name="Shouta N."/>
            <person name="Nagata Y."/>
            <person name="Numata M."/>
            <person name="Tsuchikane K."/>
            <person name="Hosoyama A."/>
            <person name="Yamazoe A."/>
            <person name="Tsuda M."/>
            <person name="Fujita N."/>
            <person name="Kawai F."/>
        </authorList>
    </citation>
    <scope>NUCLEOTIDE SEQUENCE [LARGE SCALE GENOMIC DNA]</scope>
    <source>
        <strain evidence="4">203N</strain>
    </source>
</reference>
<dbReference type="InterPro" id="IPR007539">
    <property type="entry name" value="DUF551"/>
</dbReference>
<proteinExistence type="predicted"/>